<protein>
    <submittedName>
        <fullName evidence="3">Translation initiation factor IF-2 N-terminal domain-containing protein</fullName>
    </submittedName>
</protein>
<dbReference type="Pfam" id="PF04760">
    <property type="entry name" value="IF2_N"/>
    <property type="match status" value="1"/>
</dbReference>
<dbReference type="RefSeq" id="WP_285525695.1">
    <property type="nucleotide sequence ID" value="NZ_JASNGB010000403.1"/>
</dbReference>
<evidence type="ECO:0000256" key="1">
    <source>
        <dbReference type="SAM" id="MobiDB-lite"/>
    </source>
</evidence>
<reference evidence="3 4" key="1">
    <citation type="submission" date="2023-05" db="EMBL/GenBank/DDBJ databases">
        <authorList>
            <person name="Gao F."/>
        </authorList>
    </citation>
    <scope>NUCLEOTIDE SEQUENCE [LARGE SCALE GENOMIC DNA]</scope>
    <source>
        <strain evidence="3 4">MIMF12</strain>
    </source>
</reference>
<accession>A0ABT7JLK8</accession>
<evidence type="ECO:0000259" key="2">
    <source>
        <dbReference type="Pfam" id="PF04760"/>
    </source>
</evidence>
<keyword evidence="4" id="KW-1185">Reference proteome</keyword>
<gene>
    <name evidence="3" type="ORF">QOL99_17585</name>
</gene>
<organism evidence="3 4">
    <name type="scientific">Deinococcus rhizophilus</name>
    <dbReference type="NCBI Taxonomy" id="3049544"/>
    <lineage>
        <taxon>Bacteria</taxon>
        <taxon>Thermotogati</taxon>
        <taxon>Deinococcota</taxon>
        <taxon>Deinococci</taxon>
        <taxon>Deinococcales</taxon>
        <taxon>Deinococcaceae</taxon>
        <taxon>Deinococcus</taxon>
    </lineage>
</organism>
<evidence type="ECO:0000313" key="4">
    <source>
        <dbReference type="Proteomes" id="UP001302059"/>
    </source>
</evidence>
<feature type="compositionally biased region" description="Low complexity" evidence="1">
    <location>
        <begin position="58"/>
        <end position="76"/>
    </location>
</feature>
<dbReference type="Proteomes" id="UP001302059">
    <property type="component" value="Unassembled WGS sequence"/>
</dbReference>
<keyword evidence="3" id="KW-0396">Initiation factor</keyword>
<keyword evidence="3" id="KW-0648">Protein biosynthesis</keyword>
<name>A0ABT7JLK8_9DEIO</name>
<proteinExistence type="predicted"/>
<dbReference type="InterPro" id="IPR006847">
    <property type="entry name" value="IF2_N"/>
</dbReference>
<feature type="non-terminal residue" evidence="3">
    <location>
        <position position="82"/>
    </location>
</feature>
<dbReference type="Gene3D" id="1.10.10.2480">
    <property type="match status" value="1"/>
</dbReference>
<feature type="region of interest" description="Disordered" evidence="1">
    <location>
        <begin position="58"/>
        <end position="82"/>
    </location>
</feature>
<sequence length="82" mass="8427">MSKVRIYSLAKDLGVDNAKMLEILDGLGVSYKSVSSTIEEDTVELIKQILADEAADGAGTASAEAAPAEASAPRTATQAEAT</sequence>
<dbReference type="GO" id="GO:0003743">
    <property type="term" value="F:translation initiation factor activity"/>
    <property type="evidence" value="ECO:0007669"/>
    <property type="project" value="UniProtKB-KW"/>
</dbReference>
<feature type="domain" description="Translation initiation factor IF-2 N-terminal" evidence="2">
    <location>
        <begin position="1"/>
        <end position="48"/>
    </location>
</feature>
<comment type="caution">
    <text evidence="3">The sequence shown here is derived from an EMBL/GenBank/DDBJ whole genome shotgun (WGS) entry which is preliminary data.</text>
</comment>
<evidence type="ECO:0000313" key="3">
    <source>
        <dbReference type="EMBL" id="MDL2345944.1"/>
    </source>
</evidence>
<dbReference type="EMBL" id="JASNGB010000403">
    <property type="protein sequence ID" value="MDL2345944.1"/>
    <property type="molecule type" value="Genomic_DNA"/>
</dbReference>